<reference evidence="1 2" key="1">
    <citation type="journal article" date="2019" name="Commun. Biol.">
        <title>The bagworm genome reveals a unique fibroin gene that provides high tensile strength.</title>
        <authorList>
            <person name="Kono N."/>
            <person name="Nakamura H."/>
            <person name="Ohtoshi R."/>
            <person name="Tomita M."/>
            <person name="Numata K."/>
            <person name="Arakawa K."/>
        </authorList>
    </citation>
    <scope>NUCLEOTIDE SEQUENCE [LARGE SCALE GENOMIC DNA]</scope>
</reference>
<evidence type="ECO:0000313" key="2">
    <source>
        <dbReference type="Proteomes" id="UP000299102"/>
    </source>
</evidence>
<accession>A0A4C1T7K5</accession>
<dbReference type="AlphaFoldDB" id="A0A4C1T7K5"/>
<name>A0A4C1T7K5_EUMVA</name>
<sequence length="66" mass="7133">LLVALFGGLSAVLAIEYPLLHQPALVKHVAVEAPAHYDFAYSVHDEHTGDVKSQTESRKGDVVHGQ</sequence>
<evidence type="ECO:0000313" key="1">
    <source>
        <dbReference type="EMBL" id="GBP09417.1"/>
    </source>
</evidence>
<feature type="non-terminal residue" evidence="1">
    <location>
        <position position="1"/>
    </location>
</feature>
<keyword evidence="2" id="KW-1185">Reference proteome</keyword>
<comment type="caution">
    <text evidence="1">The sequence shown here is derived from an EMBL/GenBank/DDBJ whole genome shotgun (WGS) entry which is preliminary data.</text>
</comment>
<dbReference type="OrthoDB" id="9531386at2759"/>
<proteinExistence type="predicted"/>
<organism evidence="1 2">
    <name type="scientific">Eumeta variegata</name>
    <name type="common">Bagworm moth</name>
    <name type="synonym">Eumeta japonica</name>
    <dbReference type="NCBI Taxonomy" id="151549"/>
    <lineage>
        <taxon>Eukaryota</taxon>
        <taxon>Metazoa</taxon>
        <taxon>Ecdysozoa</taxon>
        <taxon>Arthropoda</taxon>
        <taxon>Hexapoda</taxon>
        <taxon>Insecta</taxon>
        <taxon>Pterygota</taxon>
        <taxon>Neoptera</taxon>
        <taxon>Endopterygota</taxon>
        <taxon>Lepidoptera</taxon>
        <taxon>Glossata</taxon>
        <taxon>Ditrysia</taxon>
        <taxon>Tineoidea</taxon>
        <taxon>Psychidae</taxon>
        <taxon>Oiketicinae</taxon>
        <taxon>Eumeta</taxon>
    </lineage>
</organism>
<dbReference type="Proteomes" id="UP000299102">
    <property type="component" value="Unassembled WGS sequence"/>
</dbReference>
<dbReference type="EMBL" id="BGZK01004517">
    <property type="protein sequence ID" value="GBP09417.1"/>
    <property type="molecule type" value="Genomic_DNA"/>
</dbReference>
<protein>
    <submittedName>
        <fullName evidence="1">Pupal cuticle protein Edg-84A</fullName>
    </submittedName>
</protein>
<gene>
    <name evidence="1" type="primary">Edg84A</name>
    <name evidence="1" type="ORF">EVAR_68679_1</name>
</gene>